<dbReference type="AlphaFoldDB" id="A0A117LRA9"/>
<dbReference type="EMBL" id="LGGD01000042">
    <property type="protein sequence ID" value="KUK63161.1"/>
    <property type="molecule type" value="Genomic_DNA"/>
</dbReference>
<evidence type="ECO:0000256" key="1">
    <source>
        <dbReference type="SAM" id="Phobius"/>
    </source>
</evidence>
<feature type="transmembrane region" description="Helical" evidence="1">
    <location>
        <begin position="388"/>
        <end position="405"/>
    </location>
</feature>
<organism evidence="3 4">
    <name type="scientific">Methanoculleus marisnigri</name>
    <dbReference type="NCBI Taxonomy" id="2198"/>
    <lineage>
        <taxon>Archaea</taxon>
        <taxon>Methanobacteriati</taxon>
        <taxon>Methanobacteriota</taxon>
        <taxon>Stenosarchaea group</taxon>
        <taxon>Methanomicrobia</taxon>
        <taxon>Methanomicrobiales</taxon>
        <taxon>Methanomicrobiaceae</taxon>
        <taxon>Methanoculleus</taxon>
    </lineage>
</organism>
<feature type="transmembrane region" description="Helical" evidence="1">
    <location>
        <begin position="186"/>
        <end position="202"/>
    </location>
</feature>
<dbReference type="Pfam" id="PF13231">
    <property type="entry name" value="PMT_2"/>
    <property type="match status" value="1"/>
</dbReference>
<protein>
    <submittedName>
        <fullName evidence="3">Glycosyl transferase, family 39</fullName>
    </submittedName>
</protein>
<evidence type="ECO:0000313" key="4">
    <source>
        <dbReference type="Proteomes" id="UP000054323"/>
    </source>
</evidence>
<accession>A0A117LRA9</accession>
<dbReference type="GO" id="GO:0016740">
    <property type="term" value="F:transferase activity"/>
    <property type="evidence" value="ECO:0007669"/>
    <property type="project" value="UniProtKB-KW"/>
</dbReference>
<keyword evidence="1" id="KW-0812">Transmembrane</keyword>
<gene>
    <name evidence="3" type="ORF">XD82_0493</name>
</gene>
<keyword evidence="1" id="KW-1133">Transmembrane helix</keyword>
<feature type="transmembrane region" description="Helical" evidence="1">
    <location>
        <begin position="364"/>
        <end position="382"/>
    </location>
</feature>
<keyword evidence="1" id="KW-0472">Membrane</keyword>
<dbReference type="PANTHER" id="PTHR41710">
    <property type="entry name" value="GLYCOSYL TRANSFERASE, FAMILY 39"/>
    <property type="match status" value="1"/>
</dbReference>
<evidence type="ECO:0000259" key="2">
    <source>
        <dbReference type="Pfam" id="PF13231"/>
    </source>
</evidence>
<feature type="transmembrane region" description="Helical" evidence="1">
    <location>
        <begin position="214"/>
        <end position="232"/>
    </location>
</feature>
<feature type="transmembrane region" description="Helical" evidence="1">
    <location>
        <begin position="14"/>
        <end position="34"/>
    </location>
</feature>
<name>A0A117LRA9_9EURY</name>
<dbReference type="InterPro" id="IPR038731">
    <property type="entry name" value="RgtA/B/C-like"/>
</dbReference>
<keyword evidence="3" id="KW-0808">Transferase</keyword>
<feature type="transmembrane region" description="Helical" evidence="1">
    <location>
        <begin position="87"/>
        <end position="107"/>
    </location>
</feature>
<reference evidence="4" key="1">
    <citation type="journal article" date="2015" name="MBio">
        <title>Genome-Resolved Metagenomic Analysis Reveals Roles for Candidate Phyla and Other Microbial Community Members in Biogeochemical Transformations in Oil Reservoirs.</title>
        <authorList>
            <person name="Hu P."/>
            <person name="Tom L."/>
            <person name="Singh A."/>
            <person name="Thomas B.C."/>
            <person name="Baker B.J."/>
            <person name="Piceno Y.M."/>
            <person name="Andersen G.L."/>
            <person name="Banfield J.F."/>
        </authorList>
    </citation>
    <scope>NUCLEOTIDE SEQUENCE [LARGE SCALE GENOMIC DNA]</scope>
</reference>
<feature type="transmembrane region" description="Helical" evidence="1">
    <location>
        <begin position="142"/>
        <end position="159"/>
    </location>
</feature>
<dbReference type="PATRIC" id="fig|2198.4.peg.754"/>
<dbReference type="PANTHER" id="PTHR41710:SF2">
    <property type="entry name" value="GLYCOSYL TRANSFERASE FAMILY 39_83 DOMAIN-CONTAINING PROTEIN"/>
    <property type="match status" value="1"/>
</dbReference>
<feature type="transmembrane region" description="Helical" evidence="1">
    <location>
        <begin position="119"/>
        <end position="136"/>
    </location>
</feature>
<feature type="transmembrane region" description="Helical" evidence="1">
    <location>
        <begin position="264"/>
        <end position="289"/>
    </location>
</feature>
<feature type="transmembrane region" description="Helical" evidence="1">
    <location>
        <begin position="410"/>
        <end position="429"/>
    </location>
</feature>
<dbReference type="InterPro" id="IPR019962">
    <property type="entry name" value="CHP03663"/>
</dbReference>
<evidence type="ECO:0000313" key="3">
    <source>
        <dbReference type="EMBL" id="KUK63161.1"/>
    </source>
</evidence>
<dbReference type="Proteomes" id="UP000054323">
    <property type="component" value="Unassembled WGS sequence"/>
</dbReference>
<feature type="domain" description="Glycosyltransferase RgtA/B/C/D-like" evidence="2">
    <location>
        <begin position="67"/>
        <end position="221"/>
    </location>
</feature>
<sequence>MKAAVFAARAREQLSFEGLFLLILLVTIALRFYALDLKLFHHDEAIHAWFSYKLLTEGVYSYDPMYHGPFLYYVTAGIFSLLGDSDLVGRLIPALLGTLIVPLLYPIYKLGYLDRKQTLIAALFLAVSPNMVYFSRFLRNDIFIAFFTMVLLVALLYYFERHKMRYALIAGAAIGLGMTAKENMPIIVLIFGVYLLYLVWTRKVRLPTHWIRDLALGAFVAVGIMAVLYSSLGAHPEVLMDGWLRAIEHWTSMHQAQRLGGPPYFYILLFILYEVPILILAVVGTLQFIDIPGIVSRWKERRASHEGVPEVGARSVYYGDVPEEEKTQEVTPPSFKETGGWKDRLREFFSRGEGIQPIDRQKEFARFAIFWMLLSLAVYAYIGEKVPWLILHQLLPMIFVAVYAMTTKKAVIAVVASVFLVAMTLHVVFTPADINEPIVQVQNSEDLREVFAKIDAVDKVAVATDSYWPLPWYYRGERASKLSYYSQKVSEPTIYGGDFDLVLTHDGDTYPTLEGYVKETSRLNYWFSYDENKERLLEYYFLRDGKSGSRNLEVFSRVPAGTTA</sequence>
<comment type="caution">
    <text evidence="3">The sequence shown here is derived from an EMBL/GenBank/DDBJ whole genome shotgun (WGS) entry which is preliminary data.</text>
</comment>
<proteinExistence type="predicted"/>
<dbReference type="NCBIfam" id="TIGR03663">
    <property type="entry name" value="flippase activity-associated protein Agl23"/>
    <property type="match status" value="1"/>
</dbReference>